<keyword evidence="2" id="KW-0472">Membrane</keyword>
<protein>
    <recommendedName>
        <fullName evidence="4">Glycine zipper 2TM domain-containing protein</fullName>
    </recommendedName>
</protein>
<accession>A0A091BJN8</accession>
<dbReference type="RefSeq" id="WP_026816814.1">
    <property type="nucleotide sequence ID" value="NZ_AUFF01000003.1"/>
</dbReference>
<keyword evidence="6" id="KW-1185">Reference proteome</keyword>
<proteinExistence type="predicted"/>
<name>A0A091BJN8_9GAMM</name>
<organism evidence="5 6">
    <name type="scientific">Arenimonas composti TR7-09 = DSM 18010</name>
    <dbReference type="NCBI Taxonomy" id="1121013"/>
    <lineage>
        <taxon>Bacteria</taxon>
        <taxon>Pseudomonadati</taxon>
        <taxon>Pseudomonadota</taxon>
        <taxon>Gammaproteobacteria</taxon>
        <taxon>Lysobacterales</taxon>
        <taxon>Lysobacteraceae</taxon>
        <taxon>Arenimonas</taxon>
    </lineage>
</organism>
<dbReference type="GO" id="GO:0019867">
    <property type="term" value="C:outer membrane"/>
    <property type="evidence" value="ECO:0007669"/>
    <property type="project" value="InterPro"/>
</dbReference>
<evidence type="ECO:0000259" key="4">
    <source>
        <dbReference type="Pfam" id="PF05433"/>
    </source>
</evidence>
<sequence>MKRSMLAPLVLALTAVSTAQAQSYDDRGYYDRDGYGSAAIQDVARVTRVEPMVERVQQPVDRQECWYEEEPAYAYEDDRRGVPRTSGGGAVLGAIVGGALGNTVGRGDGRRAATIAGAVIGGTIGNNVERENIRRQDEYYGRDDAPVATTEVRRCRVVTDYQPDERVVGYRVEYEYAGRRFETVTDRHPGSQLRVRVEVIPED</sequence>
<dbReference type="InterPro" id="IPR051407">
    <property type="entry name" value="Bact_OM_lipoprot/Surf_antigen"/>
</dbReference>
<dbReference type="Proteomes" id="UP000029391">
    <property type="component" value="Unassembled WGS sequence"/>
</dbReference>
<feature type="domain" description="Glycine zipper 2TM" evidence="4">
    <location>
        <begin position="88"/>
        <end position="129"/>
    </location>
</feature>
<dbReference type="Pfam" id="PF05433">
    <property type="entry name" value="Rick_17kDa_Anti"/>
    <property type="match status" value="1"/>
</dbReference>
<reference evidence="5 6" key="1">
    <citation type="submission" date="2013-09" db="EMBL/GenBank/DDBJ databases">
        <title>Genome sequencing of Arenimonas composti.</title>
        <authorList>
            <person name="Chen F."/>
            <person name="Wang G."/>
        </authorList>
    </citation>
    <scope>NUCLEOTIDE SEQUENCE [LARGE SCALE GENOMIC DNA]</scope>
    <source>
        <strain evidence="5 6">TR7-09</strain>
    </source>
</reference>
<dbReference type="InterPro" id="IPR008816">
    <property type="entry name" value="Gly_zipper_2TM_dom"/>
</dbReference>
<gene>
    <name evidence="5" type="ORF">P873_04725</name>
</gene>
<evidence type="ECO:0000256" key="3">
    <source>
        <dbReference type="SAM" id="SignalP"/>
    </source>
</evidence>
<evidence type="ECO:0000313" key="6">
    <source>
        <dbReference type="Proteomes" id="UP000029391"/>
    </source>
</evidence>
<dbReference type="PANTHER" id="PTHR35603">
    <property type="match status" value="1"/>
</dbReference>
<dbReference type="EMBL" id="AWXU01000011">
    <property type="protein sequence ID" value="KFN51004.1"/>
    <property type="molecule type" value="Genomic_DNA"/>
</dbReference>
<feature type="chain" id="PRO_5001871643" description="Glycine zipper 2TM domain-containing protein" evidence="3">
    <location>
        <begin position="22"/>
        <end position="203"/>
    </location>
</feature>
<evidence type="ECO:0000313" key="5">
    <source>
        <dbReference type="EMBL" id="KFN51004.1"/>
    </source>
</evidence>
<dbReference type="eggNOG" id="COG3134">
    <property type="taxonomic scope" value="Bacteria"/>
</dbReference>
<evidence type="ECO:0000256" key="2">
    <source>
        <dbReference type="ARBA" id="ARBA00023136"/>
    </source>
</evidence>
<dbReference type="AlphaFoldDB" id="A0A091BJN8"/>
<dbReference type="PANTHER" id="PTHR35603:SF2">
    <property type="entry name" value="OUTER MEMBRANE LIPOPROTEIN"/>
    <property type="match status" value="1"/>
</dbReference>
<comment type="caution">
    <text evidence="5">The sequence shown here is derived from an EMBL/GenBank/DDBJ whole genome shotgun (WGS) entry which is preliminary data.</text>
</comment>
<comment type="subcellular location">
    <subcellularLocation>
        <location evidence="1">Membrane</location>
    </subcellularLocation>
</comment>
<dbReference type="STRING" id="1121013.GCA_000426365_01529"/>
<feature type="signal peptide" evidence="3">
    <location>
        <begin position="1"/>
        <end position="21"/>
    </location>
</feature>
<keyword evidence="3" id="KW-0732">Signal</keyword>
<evidence type="ECO:0000256" key="1">
    <source>
        <dbReference type="ARBA" id="ARBA00004370"/>
    </source>
</evidence>